<dbReference type="GO" id="GO:0016712">
    <property type="term" value="F:oxidoreductase activity, acting on paired donors, with incorporation or reduction of molecular oxygen, reduced flavin or flavoprotein as one donor, and incorporation of one atom of oxygen"/>
    <property type="evidence" value="ECO:0007669"/>
    <property type="project" value="TreeGrafter"/>
</dbReference>
<keyword evidence="6" id="KW-0479">Metal-binding</keyword>
<evidence type="ECO:0000256" key="6">
    <source>
        <dbReference type="ARBA" id="ARBA00022723"/>
    </source>
</evidence>
<sequence>MFWDFYTSPKTFPPGPWSLPLVGDLLRIDSTKIHLQFGKFAEQYGDIFSIRLGQRIVVLNGLKRFKEAFVQHGENFVDRPSLPIFKDLFNNKGLVATNGYMWKQQRRFALMTLKNFGLGKKSLETSIQMESKWLNESMRNEQGLPFDPQLILNNAVSNIISCLVFGERFEYTDSNFQDLLRLMSEALYLEGSIWVQV</sequence>
<dbReference type="EMBL" id="JAINUG010001277">
    <property type="protein sequence ID" value="KAJ8357963.1"/>
    <property type="molecule type" value="Genomic_DNA"/>
</dbReference>
<evidence type="ECO:0000256" key="1">
    <source>
        <dbReference type="ARBA" id="ARBA00001971"/>
    </source>
</evidence>
<evidence type="ECO:0008006" key="15">
    <source>
        <dbReference type="Google" id="ProtNLM"/>
    </source>
</evidence>
<protein>
    <recommendedName>
        <fullName evidence="15">Cytochrome P450</fullName>
    </recommendedName>
</protein>
<evidence type="ECO:0000256" key="10">
    <source>
        <dbReference type="ARBA" id="ARBA00023004"/>
    </source>
</evidence>
<dbReference type="PRINTS" id="PR00463">
    <property type="entry name" value="EP450I"/>
</dbReference>
<dbReference type="Pfam" id="PF00067">
    <property type="entry name" value="p450"/>
    <property type="match status" value="1"/>
</dbReference>
<evidence type="ECO:0000256" key="8">
    <source>
        <dbReference type="ARBA" id="ARBA00022848"/>
    </source>
</evidence>
<dbReference type="SUPFAM" id="SSF48264">
    <property type="entry name" value="Cytochrome P450"/>
    <property type="match status" value="1"/>
</dbReference>
<evidence type="ECO:0000313" key="13">
    <source>
        <dbReference type="EMBL" id="KAJ8357963.1"/>
    </source>
</evidence>
<dbReference type="InterPro" id="IPR002401">
    <property type="entry name" value="Cyt_P450_E_grp-I"/>
</dbReference>
<keyword evidence="11" id="KW-0503">Monooxygenase</keyword>
<evidence type="ECO:0000256" key="11">
    <source>
        <dbReference type="ARBA" id="ARBA00023033"/>
    </source>
</evidence>
<name>A0AAD7R2A5_9TELE</name>
<dbReference type="GO" id="GO:0006805">
    <property type="term" value="P:xenobiotic metabolic process"/>
    <property type="evidence" value="ECO:0007669"/>
    <property type="project" value="TreeGrafter"/>
</dbReference>
<evidence type="ECO:0000256" key="4">
    <source>
        <dbReference type="ARBA" id="ARBA00010617"/>
    </source>
</evidence>
<dbReference type="GO" id="GO:0020037">
    <property type="term" value="F:heme binding"/>
    <property type="evidence" value="ECO:0007669"/>
    <property type="project" value="InterPro"/>
</dbReference>
<dbReference type="PANTHER" id="PTHR24300:SF301">
    <property type="entry name" value="CYP2J25 PROTEIN-RELATED"/>
    <property type="match status" value="1"/>
</dbReference>
<organism evidence="13 14">
    <name type="scientific">Aldrovandia affinis</name>
    <dbReference type="NCBI Taxonomy" id="143900"/>
    <lineage>
        <taxon>Eukaryota</taxon>
        <taxon>Metazoa</taxon>
        <taxon>Chordata</taxon>
        <taxon>Craniata</taxon>
        <taxon>Vertebrata</taxon>
        <taxon>Euteleostomi</taxon>
        <taxon>Actinopterygii</taxon>
        <taxon>Neopterygii</taxon>
        <taxon>Teleostei</taxon>
        <taxon>Notacanthiformes</taxon>
        <taxon>Halosauridae</taxon>
        <taxon>Aldrovandia</taxon>
    </lineage>
</organism>
<accession>A0AAD7R2A5</accession>
<dbReference type="PANTHER" id="PTHR24300">
    <property type="entry name" value="CYTOCHROME P450 508A4-RELATED"/>
    <property type="match status" value="1"/>
</dbReference>
<reference evidence="13" key="1">
    <citation type="journal article" date="2023" name="Science">
        <title>Genome structures resolve the early diversification of teleost fishes.</title>
        <authorList>
            <person name="Parey E."/>
            <person name="Louis A."/>
            <person name="Montfort J."/>
            <person name="Bouchez O."/>
            <person name="Roques C."/>
            <person name="Iampietro C."/>
            <person name="Lluch J."/>
            <person name="Castinel A."/>
            <person name="Donnadieu C."/>
            <person name="Desvignes T."/>
            <person name="Floi Bucao C."/>
            <person name="Jouanno E."/>
            <person name="Wen M."/>
            <person name="Mejri S."/>
            <person name="Dirks R."/>
            <person name="Jansen H."/>
            <person name="Henkel C."/>
            <person name="Chen W.J."/>
            <person name="Zahm M."/>
            <person name="Cabau C."/>
            <person name="Klopp C."/>
            <person name="Thompson A.W."/>
            <person name="Robinson-Rechavi M."/>
            <person name="Braasch I."/>
            <person name="Lecointre G."/>
            <person name="Bobe J."/>
            <person name="Postlethwait J.H."/>
            <person name="Berthelot C."/>
            <person name="Roest Crollius H."/>
            <person name="Guiguen Y."/>
        </authorList>
    </citation>
    <scope>NUCLEOTIDE SEQUENCE</scope>
    <source>
        <strain evidence="13">NC1722</strain>
    </source>
</reference>
<keyword evidence="8" id="KW-0492">Microsome</keyword>
<keyword evidence="9" id="KW-0560">Oxidoreductase</keyword>
<comment type="cofactor">
    <cofactor evidence="1">
        <name>heme</name>
        <dbReference type="ChEBI" id="CHEBI:30413"/>
    </cofactor>
</comment>
<comment type="subcellular location">
    <subcellularLocation>
        <location evidence="3">Endoplasmic reticulum membrane</location>
        <topology evidence="3">Peripheral membrane protein</topology>
    </subcellularLocation>
    <subcellularLocation>
        <location evidence="2">Microsome membrane</location>
        <topology evidence="2">Peripheral membrane protein</topology>
    </subcellularLocation>
</comment>
<dbReference type="GO" id="GO:0005789">
    <property type="term" value="C:endoplasmic reticulum membrane"/>
    <property type="evidence" value="ECO:0007669"/>
    <property type="project" value="UniProtKB-SubCell"/>
</dbReference>
<evidence type="ECO:0000256" key="7">
    <source>
        <dbReference type="ARBA" id="ARBA00022824"/>
    </source>
</evidence>
<evidence type="ECO:0000313" key="14">
    <source>
        <dbReference type="Proteomes" id="UP001221898"/>
    </source>
</evidence>
<keyword evidence="14" id="KW-1185">Reference proteome</keyword>
<comment type="caution">
    <text evidence="13">The sequence shown here is derived from an EMBL/GenBank/DDBJ whole genome shotgun (WGS) entry which is preliminary data.</text>
</comment>
<dbReference type="FunFam" id="1.10.630.10:FF:000238">
    <property type="entry name" value="Cytochrome P450 2A6"/>
    <property type="match status" value="1"/>
</dbReference>
<comment type="similarity">
    <text evidence="4">Belongs to the cytochrome P450 family.</text>
</comment>
<dbReference type="InterPro" id="IPR050182">
    <property type="entry name" value="Cytochrome_P450_fam2"/>
</dbReference>
<dbReference type="InterPro" id="IPR036396">
    <property type="entry name" value="Cyt_P450_sf"/>
</dbReference>
<evidence type="ECO:0000256" key="12">
    <source>
        <dbReference type="ARBA" id="ARBA00023136"/>
    </source>
</evidence>
<dbReference type="Gene3D" id="1.10.630.10">
    <property type="entry name" value="Cytochrome P450"/>
    <property type="match status" value="1"/>
</dbReference>
<keyword evidence="5" id="KW-0349">Heme</keyword>
<dbReference type="AlphaFoldDB" id="A0AAD7R2A5"/>
<keyword evidence="7" id="KW-0256">Endoplasmic reticulum</keyword>
<dbReference type="InterPro" id="IPR001128">
    <property type="entry name" value="Cyt_P450"/>
</dbReference>
<evidence type="ECO:0000256" key="9">
    <source>
        <dbReference type="ARBA" id="ARBA00023002"/>
    </source>
</evidence>
<gene>
    <name evidence="13" type="ORF">AAFF_G00047890</name>
</gene>
<evidence type="ECO:0000256" key="2">
    <source>
        <dbReference type="ARBA" id="ARBA00004174"/>
    </source>
</evidence>
<dbReference type="GO" id="GO:0006082">
    <property type="term" value="P:organic acid metabolic process"/>
    <property type="evidence" value="ECO:0007669"/>
    <property type="project" value="TreeGrafter"/>
</dbReference>
<keyword evidence="10" id="KW-0408">Iron</keyword>
<evidence type="ECO:0000256" key="5">
    <source>
        <dbReference type="ARBA" id="ARBA00022617"/>
    </source>
</evidence>
<proteinExistence type="inferred from homology"/>
<dbReference type="Proteomes" id="UP001221898">
    <property type="component" value="Unassembled WGS sequence"/>
</dbReference>
<dbReference type="GO" id="GO:0005506">
    <property type="term" value="F:iron ion binding"/>
    <property type="evidence" value="ECO:0007669"/>
    <property type="project" value="InterPro"/>
</dbReference>
<evidence type="ECO:0000256" key="3">
    <source>
        <dbReference type="ARBA" id="ARBA00004406"/>
    </source>
</evidence>
<keyword evidence="12" id="KW-0472">Membrane</keyword>